<accession>A0A371RIJ5</accession>
<feature type="signal peptide" evidence="2">
    <location>
        <begin position="1"/>
        <end position="22"/>
    </location>
</feature>
<keyword evidence="1 2" id="KW-0732">Signal</keyword>
<dbReference type="SUPFAM" id="SSF56925">
    <property type="entry name" value="OMPA-like"/>
    <property type="match status" value="1"/>
</dbReference>
<dbReference type="Gene3D" id="2.40.160.20">
    <property type="match status" value="1"/>
</dbReference>
<evidence type="ECO:0000313" key="4">
    <source>
        <dbReference type="EMBL" id="RFB05273.1"/>
    </source>
</evidence>
<protein>
    <submittedName>
        <fullName evidence="4">Porin family protein</fullName>
    </submittedName>
</protein>
<dbReference type="InterPro" id="IPR027385">
    <property type="entry name" value="Beta-barrel_OMP"/>
</dbReference>
<sequence length="210" mass="22361">MTFTKLLAGSAALALITGTAAAQDQMGQGTEDTGLYVGGGYTFIDIESEEDIGDNTNALTGRLGWQIIPNFALEGEATFGIDDGEFDYDGDEDDFDFDDNNDGDLDDVLNADGELGLDYLVGLYGKYTLPVTDAVDLYARAGYAFAEIDATFETAGGNEFSIGGSESGFAFGGGAGLDMTESSTVRLDYTRYEFEDANADGVNVTYEHKF</sequence>
<dbReference type="RefSeq" id="WP_116391905.1">
    <property type="nucleotide sequence ID" value="NZ_QUQO01000001.1"/>
</dbReference>
<dbReference type="AlphaFoldDB" id="A0A371RIJ5"/>
<dbReference type="InParanoid" id="A0A371RIJ5"/>
<keyword evidence="5" id="KW-1185">Reference proteome</keyword>
<feature type="chain" id="PRO_5017034665" evidence="2">
    <location>
        <begin position="23"/>
        <end position="210"/>
    </location>
</feature>
<dbReference type="Pfam" id="PF13505">
    <property type="entry name" value="OMP_b-brl"/>
    <property type="match status" value="1"/>
</dbReference>
<dbReference type="InterPro" id="IPR011250">
    <property type="entry name" value="OMP/PagP_B-barrel"/>
</dbReference>
<gene>
    <name evidence="4" type="ORF">DX908_08390</name>
</gene>
<dbReference type="OrthoDB" id="7173051at2"/>
<name>A0A371RIJ5_9PROT</name>
<evidence type="ECO:0000313" key="5">
    <source>
        <dbReference type="Proteomes" id="UP000264589"/>
    </source>
</evidence>
<feature type="domain" description="Outer membrane protein beta-barrel" evidence="3">
    <location>
        <begin position="11"/>
        <end position="210"/>
    </location>
</feature>
<proteinExistence type="predicted"/>
<comment type="caution">
    <text evidence="4">The sequence shown here is derived from an EMBL/GenBank/DDBJ whole genome shotgun (WGS) entry which is preliminary data.</text>
</comment>
<evidence type="ECO:0000256" key="2">
    <source>
        <dbReference type="SAM" id="SignalP"/>
    </source>
</evidence>
<dbReference type="Proteomes" id="UP000264589">
    <property type="component" value="Unassembled WGS sequence"/>
</dbReference>
<organism evidence="4 5">
    <name type="scientific">Parvularcula marina</name>
    <dbReference type="NCBI Taxonomy" id="2292771"/>
    <lineage>
        <taxon>Bacteria</taxon>
        <taxon>Pseudomonadati</taxon>
        <taxon>Pseudomonadota</taxon>
        <taxon>Alphaproteobacteria</taxon>
        <taxon>Parvularculales</taxon>
        <taxon>Parvularculaceae</taxon>
        <taxon>Parvularcula</taxon>
    </lineage>
</organism>
<evidence type="ECO:0000259" key="3">
    <source>
        <dbReference type="Pfam" id="PF13505"/>
    </source>
</evidence>
<dbReference type="EMBL" id="QUQO01000001">
    <property type="protein sequence ID" value="RFB05273.1"/>
    <property type="molecule type" value="Genomic_DNA"/>
</dbReference>
<reference evidence="4 5" key="1">
    <citation type="submission" date="2018-08" db="EMBL/GenBank/DDBJ databases">
        <title>Parvularcula sp. SM1705, isolated from surface water of the South Sea China.</title>
        <authorList>
            <person name="Sun L."/>
        </authorList>
    </citation>
    <scope>NUCLEOTIDE SEQUENCE [LARGE SCALE GENOMIC DNA]</scope>
    <source>
        <strain evidence="4 5">SM1705</strain>
    </source>
</reference>
<evidence type="ECO:0000256" key="1">
    <source>
        <dbReference type="ARBA" id="ARBA00022729"/>
    </source>
</evidence>